<dbReference type="Pfam" id="PF02037">
    <property type="entry name" value="SAP"/>
    <property type="match status" value="1"/>
</dbReference>
<evidence type="ECO:0000313" key="2">
    <source>
        <dbReference type="Proteomes" id="UP000694865"/>
    </source>
</evidence>
<sequence length="383" mass="43431">MEVTVDDAWYMPVPPAQPREDIAWSFTPPPTEKTLTTTKSIVPSLPYDALKISQLKMLCRERFIPVTGRKAELIGHLELLDLSDDDLKVELDKHGLFIGGSKPGMVRRLVQAKRKEKRRSLSISISPHNCHNYIPRQLINPWDVEVPMECGGCGKHVPNSDKLSHLDGCWFTSDGSPDVHLFHAKSPNWAGKFEIYISVPLHGSFKDIDMSLRFTWMQCCLSTHSRNMELYTHSNFQKDPAIIIKSTKDALECTPGSTERPLETELHGYLQDDDTIMYDYGSTDDENGTPVTVEHLGKRRLRPPHTIYGLLSSRHVIMRNNMPVIPCMRCSMKSSFVVGIGCGQRFFCSRLCCEFIGHRAEELKPFLNSPRSGSCDYHGFDFS</sequence>
<dbReference type="InterPro" id="IPR003034">
    <property type="entry name" value="SAP_dom"/>
</dbReference>
<feature type="domain" description="SAP" evidence="1">
    <location>
        <begin position="47"/>
        <end position="77"/>
    </location>
</feature>
<dbReference type="GeneID" id="102803179"/>
<dbReference type="SMART" id="SM00513">
    <property type="entry name" value="SAP"/>
    <property type="match status" value="2"/>
</dbReference>
<gene>
    <name evidence="3" type="primary">LOC102803179</name>
</gene>
<protein>
    <submittedName>
        <fullName evidence="3">Uncharacterized protein LOC102803179</fullName>
    </submittedName>
</protein>
<proteinExistence type="predicted"/>
<accession>A0ABM0M235</accession>
<dbReference type="RefSeq" id="XP_006814076.1">
    <property type="nucleotide sequence ID" value="XM_006814013.1"/>
</dbReference>
<evidence type="ECO:0000313" key="3">
    <source>
        <dbReference type="RefSeq" id="XP_006814076.1"/>
    </source>
</evidence>
<dbReference type="Proteomes" id="UP000694865">
    <property type="component" value="Unplaced"/>
</dbReference>
<dbReference type="Gene3D" id="1.10.720.30">
    <property type="entry name" value="SAP domain"/>
    <property type="match status" value="1"/>
</dbReference>
<organism evidence="2 3">
    <name type="scientific">Saccoglossus kowalevskii</name>
    <name type="common">Acorn worm</name>
    <dbReference type="NCBI Taxonomy" id="10224"/>
    <lineage>
        <taxon>Eukaryota</taxon>
        <taxon>Metazoa</taxon>
        <taxon>Hemichordata</taxon>
        <taxon>Enteropneusta</taxon>
        <taxon>Harrimaniidae</taxon>
        <taxon>Saccoglossus</taxon>
    </lineage>
</organism>
<evidence type="ECO:0000259" key="1">
    <source>
        <dbReference type="SMART" id="SM00513"/>
    </source>
</evidence>
<keyword evidence="2" id="KW-1185">Reference proteome</keyword>
<reference evidence="3" key="1">
    <citation type="submission" date="2025-08" db="UniProtKB">
        <authorList>
            <consortium name="RefSeq"/>
        </authorList>
    </citation>
    <scope>IDENTIFICATION</scope>
    <source>
        <tissue evidence="3">Testes</tissue>
    </source>
</reference>
<name>A0ABM0M235_SACKO</name>
<feature type="domain" description="SAP" evidence="1">
    <location>
        <begin position="79"/>
        <end position="113"/>
    </location>
</feature>
<dbReference type="InterPro" id="IPR036361">
    <property type="entry name" value="SAP_dom_sf"/>
</dbReference>